<organism evidence="2 3">
    <name type="scientific">Acidiphilium cryptum (strain JF-5)</name>
    <dbReference type="NCBI Taxonomy" id="349163"/>
    <lineage>
        <taxon>Bacteria</taxon>
        <taxon>Pseudomonadati</taxon>
        <taxon>Pseudomonadota</taxon>
        <taxon>Alphaproteobacteria</taxon>
        <taxon>Acetobacterales</taxon>
        <taxon>Acidocellaceae</taxon>
        <taxon>Acidiphilium</taxon>
    </lineage>
</organism>
<dbReference type="AlphaFoldDB" id="A5FXB2"/>
<dbReference type="HOGENOM" id="CLU_2434134_0_0_5"/>
<dbReference type="KEGG" id="acr:Acry_1027"/>
<proteinExistence type="predicted"/>
<feature type="compositionally biased region" description="Low complexity" evidence="1">
    <location>
        <begin position="22"/>
        <end position="34"/>
    </location>
</feature>
<protein>
    <submittedName>
        <fullName evidence="2">Uncharacterized protein</fullName>
    </submittedName>
</protein>
<sequence length="90" mass="9875">MVSGHVMERLGPMRALTASGQRAPQERPVVPAPPAAARLPESRRLRLLVHPPGIPAALREAKDMPAAFRRAGERHAHDGQRFRAVRIASF</sequence>
<dbReference type="Proteomes" id="UP000000245">
    <property type="component" value="Chromosome"/>
</dbReference>
<evidence type="ECO:0000313" key="2">
    <source>
        <dbReference type="EMBL" id="ABQ30244.1"/>
    </source>
</evidence>
<name>A5FXB2_ACICJ</name>
<feature type="region of interest" description="Disordered" evidence="1">
    <location>
        <begin position="1"/>
        <end position="34"/>
    </location>
</feature>
<reference evidence="2 3" key="1">
    <citation type="submission" date="2007-05" db="EMBL/GenBank/DDBJ databases">
        <title>Complete sequence of chromosome of Acidiphilium cryptum JF-5.</title>
        <authorList>
            <consortium name="US DOE Joint Genome Institute"/>
            <person name="Copeland A."/>
            <person name="Lucas S."/>
            <person name="Lapidus A."/>
            <person name="Barry K."/>
            <person name="Detter J.C."/>
            <person name="Glavina del Rio T."/>
            <person name="Hammon N."/>
            <person name="Israni S."/>
            <person name="Dalin E."/>
            <person name="Tice H."/>
            <person name="Pitluck S."/>
            <person name="Sims D."/>
            <person name="Brettin T."/>
            <person name="Bruce D."/>
            <person name="Han C."/>
            <person name="Schmutz J."/>
            <person name="Larimer F."/>
            <person name="Land M."/>
            <person name="Hauser L."/>
            <person name="Kyrpides N."/>
            <person name="Kim E."/>
            <person name="Magnuson T."/>
            <person name="Richardson P."/>
        </authorList>
    </citation>
    <scope>NUCLEOTIDE SEQUENCE [LARGE SCALE GENOMIC DNA]</scope>
    <source>
        <strain evidence="2 3">JF-5</strain>
    </source>
</reference>
<gene>
    <name evidence="2" type="ordered locus">Acry_1027</name>
</gene>
<dbReference type="EMBL" id="CP000697">
    <property type="protein sequence ID" value="ABQ30244.1"/>
    <property type="molecule type" value="Genomic_DNA"/>
</dbReference>
<accession>A5FXB2</accession>
<keyword evidence="3" id="KW-1185">Reference proteome</keyword>
<evidence type="ECO:0000256" key="1">
    <source>
        <dbReference type="SAM" id="MobiDB-lite"/>
    </source>
</evidence>
<evidence type="ECO:0000313" key="3">
    <source>
        <dbReference type="Proteomes" id="UP000000245"/>
    </source>
</evidence>